<dbReference type="InterPro" id="IPR014881">
    <property type="entry name" value="NOB1_Zn-bd"/>
</dbReference>
<evidence type="ECO:0000256" key="3">
    <source>
        <dbReference type="ARBA" id="ARBA00022722"/>
    </source>
</evidence>
<evidence type="ECO:0000256" key="10">
    <source>
        <dbReference type="SAM" id="MobiDB-lite"/>
    </source>
</evidence>
<gene>
    <name evidence="14" type="primary">LOC112050142</name>
</gene>
<reference evidence="14" key="1">
    <citation type="submission" date="2025-08" db="UniProtKB">
        <authorList>
            <consortium name="RefSeq"/>
        </authorList>
    </citation>
    <scope>IDENTIFICATION</scope>
</reference>
<dbReference type="InterPro" id="IPR033411">
    <property type="entry name" value="Ribonuclease_PIN"/>
</dbReference>
<dbReference type="GO" id="GO:0008270">
    <property type="term" value="F:zinc ion binding"/>
    <property type="evidence" value="ECO:0007669"/>
    <property type="project" value="UniProtKB-KW"/>
</dbReference>
<dbReference type="GO" id="GO:0004521">
    <property type="term" value="F:RNA endonuclease activity"/>
    <property type="evidence" value="ECO:0007669"/>
    <property type="project" value="UniProtKB-UniRule"/>
</dbReference>
<dbReference type="RefSeq" id="XP_023944084.2">
    <property type="nucleotide sequence ID" value="XM_024088316.2"/>
</dbReference>
<feature type="binding site" evidence="9">
    <location>
        <position position="315"/>
    </location>
    <ligand>
        <name>Zn(2+)</name>
        <dbReference type="ChEBI" id="CHEBI:29105"/>
    </ligand>
</feature>
<comment type="function">
    <text evidence="8">May play a role in mRNA degradation.</text>
</comment>
<feature type="compositionally biased region" description="Polar residues" evidence="10">
    <location>
        <begin position="126"/>
        <end position="146"/>
    </location>
</feature>
<dbReference type="PANTHER" id="PTHR12814:SF2">
    <property type="entry name" value="RNA-BINDING PROTEIN NOB1"/>
    <property type="match status" value="1"/>
</dbReference>
<evidence type="ECO:0000256" key="7">
    <source>
        <dbReference type="ARBA" id="ARBA00023242"/>
    </source>
</evidence>
<dbReference type="InterPro" id="IPR036283">
    <property type="entry name" value="NOB1_Zf-like_sf"/>
</dbReference>
<evidence type="ECO:0000256" key="4">
    <source>
        <dbReference type="ARBA" id="ARBA00022723"/>
    </source>
</evidence>
<sequence>MINKMSKKIKHLVVDTTAFIRAANLQDIAESAYTVQEVVDEITNDRQRRKLVVLPYDLKIKDVFTENIKFVSEFAKKTGDYTSLSATDIKVMALTYQLEKEVIGADHLKTEPTIQKTIKVTGLPGYNSNVDENTITQSQSSPQVSNLELHSSDNAAVDKGQEKLPNPQENEVDVTESNQVNNDLRNVEITVKDGEQSDDDDNKMAEEIAKQIKNMDLRDDEDVDNYIAKVSDNDEESESEESDSDDGEWITPSNLKEKKKELDDGVFEEKNVEVACITSDFAMQNVLKQIGLNVTSIDGRVIRQLRTFIFRCTTCFKTTSIMTKLFCPKCGHATLKKVSVSVDEHGNQHIHINGKKPLTARGKRFSLPTPRGGQHFQYPIVTEDQHIHKRFATRMARSKTNALDPDYTAGFSPFVMKDVNSKSAVLGVRANKQDIKYWMKHYSKGKKK</sequence>
<feature type="domain" description="Nin one binding (NOB1) Zn-ribbon-like" evidence="11">
    <location>
        <begin position="302"/>
        <end position="373"/>
    </location>
</feature>
<feature type="domain" description="Ribonuclease PIN" evidence="12">
    <location>
        <begin position="12"/>
        <end position="98"/>
    </location>
</feature>
<dbReference type="Pfam" id="PF17146">
    <property type="entry name" value="PIN_6"/>
    <property type="match status" value="1"/>
</dbReference>
<keyword evidence="5" id="KW-0378">Hydrolase</keyword>
<feature type="region of interest" description="Disordered" evidence="10">
    <location>
        <begin position="123"/>
        <end position="146"/>
    </location>
</feature>
<dbReference type="PANTHER" id="PTHR12814">
    <property type="entry name" value="RNA-BINDING PROTEIN NOB1"/>
    <property type="match status" value="1"/>
</dbReference>
<evidence type="ECO:0000256" key="6">
    <source>
        <dbReference type="ARBA" id="ARBA00022833"/>
    </source>
</evidence>
<feature type="binding site" evidence="9">
    <location>
        <position position="330"/>
    </location>
    <ligand>
        <name>Zn(2+)</name>
        <dbReference type="ChEBI" id="CHEBI:29105"/>
    </ligand>
</feature>
<evidence type="ECO:0000313" key="13">
    <source>
        <dbReference type="Proteomes" id="UP001652582"/>
    </source>
</evidence>
<evidence type="ECO:0000256" key="2">
    <source>
        <dbReference type="ARBA" id="ARBA00005858"/>
    </source>
</evidence>
<dbReference type="GeneID" id="112050142"/>
<comment type="similarity">
    <text evidence="2 8">Belongs to the NOB1 family.</text>
</comment>
<evidence type="ECO:0000256" key="5">
    <source>
        <dbReference type="ARBA" id="ARBA00022801"/>
    </source>
</evidence>
<feature type="region of interest" description="Disordered" evidence="10">
    <location>
        <begin position="158"/>
        <end position="185"/>
    </location>
</feature>
<protein>
    <recommendedName>
        <fullName evidence="8">RNA-binding protein NOB1</fullName>
    </recommendedName>
</protein>
<feature type="compositionally biased region" description="Acidic residues" evidence="10">
    <location>
        <begin position="233"/>
        <end position="248"/>
    </location>
</feature>
<keyword evidence="3" id="KW-0540">Nuclease</keyword>
<feature type="binding site" evidence="9">
    <location>
        <position position="312"/>
    </location>
    <ligand>
        <name>Zn(2+)</name>
        <dbReference type="ChEBI" id="CHEBI:29105"/>
    </ligand>
</feature>
<proteinExistence type="inferred from homology"/>
<dbReference type="Gene3D" id="3.40.50.1010">
    <property type="entry name" value="5'-nuclease"/>
    <property type="match status" value="1"/>
</dbReference>
<dbReference type="SUPFAM" id="SSF144206">
    <property type="entry name" value="NOB1 zinc finger-like"/>
    <property type="match status" value="1"/>
</dbReference>
<keyword evidence="6 8" id="KW-0862">Zinc</keyword>
<name>A0A6J1NAZ7_BICAN</name>
<dbReference type="Gene3D" id="6.20.210.10">
    <property type="entry name" value="Nin one binding (NOB1), Zn-ribbon-like"/>
    <property type="match status" value="1"/>
</dbReference>
<dbReference type="InterPro" id="IPR017117">
    <property type="entry name" value="Nob1_euk"/>
</dbReference>
<evidence type="ECO:0000259" key="11">
    <source>
        <dbReference type="Pfam" id="PF08772"/>
    </source>
</evidence>
<dbReference type="Proteomes" id="UP001652582">
    <property type="component" value="Chromosome 17"/>
</dbReference>
<evidence type="ECO:0000313" key="14">
    <source>
        <dbReference type="RefSeq" id="XP_023944084.2"/>
    </source>
</evidence>
<dbReference type="GO" id="GO:0030490">
    <property type="term" value="P:maturation of SSU-rRNA"/>
    <property type="evidence" value="ECO:0007669"/>
    <property type="project" value="TreeGrafter"/>
</dbReference>
<dbReference type="PIRSF" id="PIRSF037125">
    <property type="entry name" value="D-site_20S_pre-rRNA_nuclease"/>
    <property type="match status" value="1"/>
</dbReference>
<evidence type="ECO:0000256" key="9">
    <source>
        <dbReference type="PIRSR" id="PIRSR037125-1"/>
    </source>
</evidence>
<evidence type="ECO:0000256" key="1">
    <source>
        <dbReference type="ARBA" id="ARBA00004123"/>
    </source>
</evidence>
<keyword evidence="4 8" id="KW-0479">Metal-binding</keyword>
<dbReference type="CDD" id="cd09876">
    <property type="entry name" value="PIN_Nob1-like"/>
    <property type="match status" value="1"/>
</dbReference>
<comment type="subcellular location">
    <subcellularLocation>
        <location evidence="1 8">Nucleus</location>
    </subcellularLocation>
</comment>
<organism evidence="13 14">
    <name type="scientific">Bicyclus anynana</name>
    <name type="common">Squinting bush brown butterfly</name>
    <dbReference type="NCBI Taxonomy" id="110368"/>
    <lineage>
        <taxon>Eukaryota</taxon>
        <taxon>Metazoa</taxon>
        <taxon>Ecdysozoa</taxon>
        <taxon>Arthropoda</taxon>
        <taxon>Hexapoda</taxon>
        <taxon>Insecta</taxon>
        <taxon>Pterygota</taxon>
        <taxon>Neoptera</taxon>
        <taxon>Endopterygota</taxon>
        <taxon>Lepidoptera</taxon>
        <taxon>Glossata</taxon>
        <taxon>Ditrysia</taxon>
        <taxon>Papilionoidea</taxon>
        <taxon>Nymphalidae</taxon>
        <taxon>Satyrinae</taxon>
        <taxon>Satyrini</taxon>
        <taxon>Mycalesina</taxon>
        <taxon>Bicyclus</taxon>
    </lineage>
</organism>
<evidence type="ECO:0000256" key="8">
    <source>
        <dbReference type="PIRNR" id="PIRNR037125"/>
    </source>
</evidence>
<dbReference type="Pfam" id="PF08772">
    <property type="entry name" value="Zn_ribbon_NOB1"/>
    <property type="match status" value="1"/>
</dbReference>
<dbReference type="GO" id="GO:0005634">
    <property type="term" value="C:nucleus"/>
    <property type="evidence" value="ECO:0007669"/>
    <property type="project" value="UniProtKB-SubCell"/>
</dbReference>
<dbReference type="InterPro" id="IPR039907">
    <property type="entry name" value="NOB1"/>
</dbReference>
<keyword evidence="13" id="KW-1185">Reference proteome</keyword>
<evidence type="ECO:0000259" key="12">
    <source>
        <dbReference type="Pfam" id="PF17146"/>
    </source>
</evidence>
<feature type="region of interest" description="Disordered" evidence="10">
    <location>
        <begin position="230"/>
        <end position="255"/>
    </location>
</feature>
<dbReference type="GO" id="GO:0030688">
    <property type="term" value="C:preribosome, small subunit precursor"/>
    <property type="evidence" value="ECO:0007669"/>
    <property type="project" value="TreeGrafter"/>
</dbReference>
<dbReference type="OrthoDB" id="446759at2759"/>
<dbReference type="KEGG" id="bany:112050142"/>
<dbReference type="AlphaFoldDB" id="A0A6J1NAZ7"/>
<accession>A0A6J1NAZ7</accession>
<feature type="binding site" evidence="9">
    <location>
        <position position="327"/>
    </location>
    <ligand>
        <name>Zn(2+)</name>
        <dbReference type="ChEBI" id="CHEBI:29105"/>
    </ligand>
</feature>
<keyword evidence="7 8" id="KW-0539">Nucleus</keyword>
<feature type="compositionally biased region" description="Polar residues" evidence="10">
    <location>
        <begin position="175"/>
        <end position="184"/>
    </location>
</feature>
<dbReference type="GO" id="GO:0016787">
    <property type="term" value="F:hydrolase activity"/>
    <property type="evidence" value="ECO:0007669"/>
    <property type="project" value="UniProtKB-KW"/>
</dbReference>